<dbReference type="Pfam" id="PF00872">
    <property type="entry name" value="Transposase_mut"/>
    <property type="match status" value="1"/>
</dbReference>
<comment type="similarity">
    <text evidence="2 6">Belongs to the transposase mutator family.</text>
</comment>
<dbReference type="PANTHER" id="PTHR33217:SF5">
    <property type="entry name" value="MUTATOR FAMILY TRANSPOSASE"/>
    <property type="match status" value="1"/>
</dbReference>
<evidence type="ECO:0000256" key="1">
    <source>
        <dbReference type="ARBA" id="ARBA00002190"/>
    </source>
</evidence>
<feature type="non-terminal residue" evidence="8">
    <location>
        <position position="169"/>
    </location>
</feature>
<organism evidence="8 9">
    <name type="scientific">Rhodovastum atsumiense</name>
    <dbReference type="NCBI Taxonomy" id="504468"/>
    <lineage>
        <taxon>Bacteria</taxon>
        <taxon>Pseudomonadati</taxon>
        <taxon>Pseudomonadota</taxon>
        <taxon>Alphaproteobacteria</taxon>
        <taxon>Acetobacterales</taxon>
        <taxon>Acetobacteraceae</taxon>
        <taxon>Rhodovastum</taxon>
    </lineage>
</organism>
<evidence type="ECO:0000256" key="6">
    <source>
        <dbReference type="RuleBase" id="RU365089"/>
    </source>
</evidence>
<reference evidence="8 9" key="1">
    <citation type="submission" date="2019-09" db="EMBL/GenBank/DDBJ databases">
        <title>Genome sequence of Rhodovastum atsumiense, a diverse member of the Acetobacteraceae family of non-sulfur purple photosynthetic bacteria.</title>
        <authorList>
            <person name="Meyer T."/>
            <person name="Kyndt J."/>
        </authorList>
    </citation>
    <scope>NUCLEOTIDE SEQUENCE [LARGE SCALE GENOMIC DNA]</scope>
    <source>
        <strain evidence="8 9">DSM 21279</strain>
    </source>
</reference>
<evidence type="ECO:0000256" key="2">
    <source>
        <dbReference type="ARBA" id="ARBA00010961"/>
    </source>
</evidence>
<gene>
    <name evidence="8" type="ORF">F1189_32025</name>
</gene>
<sequence length="169" mass="18995">AERVLNAEMDHHLAGDETGNSRNGYGRKTVITDTGKLTLEIPRDRQSTFDPQLIAKYQRRFPGFDDKIISMYARGMSTREIVGHLRELYGIDVSPDLISAVTDAVLDEITTWQARPLEPVYPLVFFDALRVKIRDEGMVRNKAVHVALGVRADGTKEVLGLWLEQNEGA</sequence>
<evidence type="ECO:0000256" key="7">
    <source>
        <dbReference type="SAM" id="MobiDB-lite"/>
    </source>
</evidence>
<feature type="compositionally biased region" description="Basic and acidic residues" evidence="7">
    <location>
        <begin position="1"/>
        <end position="15"/>
    </location>
</feature>
<proteinExistence type="inferred from homology"/>
<keyword evidence="3 6" id="KW-0815">Transposition</keyword>
<feature type="non-terminal residue" evidence="8">
    <location>
        <position position="1"/>
    </location>
</feature>
<dbReference type="GO" id="GO:0003677">
    <property type="term" value="F:DNA binding"/>
    <property type="evidence" value="ECO:0007669"/>
    <property type="project" value="UniProtKB-UniRule"/>
</dbReference>
<dbReference type="GO" id="GO:0004803">
    <property type="term" value="F:transposase activity"/>
    <property type="evidence" value="ECO:0007669"/>
    <property type="project" value="UniProtKB-UniRule"/>
</dbReference>
<dbReference type="PANTHER" id="PTHR33217">
    <property type="entry name" value="TRANSPOSASE FOR INSERTION SEQUENCE ELEMENT IS1081"/>
    <property type="match status" value="1"/>
</dbReference>
<evidence type="ECO:0000256" key="4">
    <source>
        <dbReference type="ARBA" id="ARBA00023125"/>
    </source>
</evidence>
<keyword evidence="6" id="KW-0814">Transposable element</keyword>
<protein>
    <recommendedName>
        <fullName evidence="6">Mutator family transposase</fullName>
    </recommendedName>
</protein>
<dbReference type="AlphaFoldDB" id="A0A5M6IHJ4"/>
<keyword evidence="5 6" id="KW-0233">DNA recombination</keyword>
<dbReference type="GO" id="GO:0006313">
    <property type="term" value="P:DNA transposition"/>
    <property type="evidence" value="ECO:0007669"/>
    <property type="project" value="UniProtKB-UniRule"/>
</dbReference>
<dbReference type="EMBL" id="VWPK01000196">
    <property type="protein sequence ID" value="KAA5607771.1"/>
    <property type="molecule type" value="Genomic_DNA"/>
</dbReference>
<dbReference type="RefSeq" id="WP_203330796.1">
    <property type="nucleotide sequence ID" value="NZ_VWPK01000196.1"/>
</dbReference>
<evidence type="ECO:0000313" key="8">
    <source>
        <dbReference type="EMBL" id="KAA5607771.1"/>
    </source>
</evidence>
<keyword evidence="4 6" id="KW-0238">DNA-binding</keyword>
<dbReference type="InterPro" id="IPR001207">
    <property type="entry name" value="Transposase_mutator"/>
</dbReference>
<evidence type="ECO:0000313" key="9">
    <source>
        <dbReference type="Proteomes" id="UP000325255"/>
    </source>
</evidence>
<evidence type="ECO:0000256" key="5">
    <source>
        <dbReference type="ARBA" id="ARBA00023172"/>
    </source>
</evidence>
<evidence type="ECO:0000256" key="3">
    <source>
        <dbReference type="ARBA" id="ARBA00022578"/>
    </source>
</evidence>
<comment type="caution">
    <text evidence="8">The sequence shown here is derived from an EMBL/GenBank/DDBJ whole genome shotgun (WGS) entry which is preliminary data.</text>
</comment>
<name>A0A5M6IHJ4_9PROT</name>
<feature type="region of interest" description="Disordered" evidence="7">
    <location>
        <begin position="1"/>
        <end position="27"/>
    </location>
</feature>
<comment type="function">
    <text evidence="1 6">Required for the transposition of the insertion element.</text>
</comment>
<dbReference type="Proteomes" id="UP000325255">
    <property type="component" value="Unassembled WGS sequence"/>
</dbReference>
<keyword evidence="9" id="KW-1185">Reference proteome</keyword>
<accession>A0A5M6IHJ4</accession>